<dbReference type="KEGG" id="cdev:CIGN_1222"/>
<dbReference type="OrthoDB" id="5360134at2"/>
<dbReference type="EMBL" id="CP018788">
    <property type="protein sequence ID" value="ARQ99484.1"/>
    <property type="molecule type" value="Genomic_DNA"/>
</dbReference>
<reference evidence="1 2" key="1">
    <citation type="journal article" date="2017" name="Genome Biol. Evol.">
        <title>Comparative Genomic Analysis Identifies a Campylobacter Clade Deficient in Selenium Metabolism.</title>
        <authorList>
            <person name="Miller W.G."/>
            <person name="Yee E."/>
            <person name="Lopes B.S."/>
            <person name="Chapman M.H."/>
            <person name="Huynh S."/>
            <person name="Bono J.L."/>
            <person name="Parker C.T."/>
            <person name="Strachan N.J.C."/>
            <person name="Forbes K.J."/>
        </authorList>
    </citation>
    <scope>NUCLEOTIDE SEQUENCE [LARGE SCALE GENOMIC DNA]</scope>
    <source>
        <strain evidence="1 2">NCTC 13003</strain>
    </source>
</reference>
<dbReference type="Proteomes" id="UP000194309">
    <property type="component" value="Chromosome"/>
</dbReference>
<evidence type="ECO:0000313" key="2">
    <source>
        <dbReference type="Proteomes" id="UP000194309"/>
    </source>
</evidence>
<accession>A0A1X9ST86</accession>
<sequence>MNFSLKVEIKSTILAVIFGVLMSGCLAKDAPKLSYYELGYNNDSNATQICDRRADLMLNLAYIKVQDGYNSRDIITKDGINVSKMNNAKYIASPKDMLKKALVLYLNSNCHLKLSSDASLQMGLNITEMSIQPRYAFIQIALELSQNGKVISNEIISAKKSFDGLNNATSSENIAMTAMNLALENALWQIHQAALRYR</sequence>
<name>A0A1X9ST86_9BACT</name>
<proteinExistence type="predicted"/>
<dbReference type="SUPFAM" id="SSF159594">
    <property type="entry name" value="XCC0632-like"/>
    <property type="match status" value="1"/>
</dbReference>
<keyword evidence="2" id="KW-1185">Reference proteome</keyword>
<evidence type="ECO:0000313" key="1">
    <source>
        <dbReference type="EMBL" id="ARQ99484.1"/>
    </source>
</evidence>
<dbReference type="AlphaFoldDB" id="A0A1X9ST86"/>
<organism evidence="1 2">
    <name type="scientific">Campylobacter devanensis</name>
    <dbReference type="NCBI Taxonomy" id="3161138"/>
    <lineage>
        <taxon>Bacteria</taxon>
        <taxon>Pseudomonadati</taxon>
        <taxon>Campylobacterota</taxon>
        <taxon>Epsilonproteobacteria</taxon>
        <taxon>Campylobacterales</taxon>
        <taxon>Campylobacteraceae</taxon>
        <taxon>Campylobacter</taxon>
    </lineage>
</organism>
<gene>
    <name evidence="1" type="ORF">CIGN_1222</name>
</gene>
<protein>
    <submittedName>
        <fullName evidence="1">Lipid asymmetry ABC transporter MlaABCDEF component MlaB</fullName>
    </submittedName>
</protein>
<dbReference type="PROSITE" id="PS51257">
    <property type="entry name" value="PROKAR_LIPOPROTEIN"/>
    <property type="match status" value="1"/>
</dbReference>
<dbReference type="STRING" id="1660064.CIGN_1222"/>
<accession>A0A381DAE9</accession>